<accession>A0A2X2IUG4</accession>
<gene>
    <name evidence="1" type="ORF">NCTC11343_02467</name>
</gene>
<dbReference type="Proteomes" id="UP000251241">
    <property type="component" value="Unassembled WGS sequence"/>
</dbReference>
<sequence length="75" mass="9197">MLKTGLQMQPINQYMLNQLNELVDMTKKYTDIVELWLDGGWEKENYRWPTQEIYNLIKEKGSWMSNWYKLEHRIA</sequence>
<dbReference type="RefSeq" id="WP_218565369.1">
    <property type="nucleotide sequence ID" value="NZ_UAUU01000008.1"/>
</dbReference>
<dbReference type="AlphaFoldDB" id="A0A2X2IUG4"/>
<evidence type="ECO:0000313" key="2">
    <source>
        <dbReference type="Proteomes" id="UP000251241"/>
    </source>
</evidence>
<dbReference type="InterPro" id="IPR017853">
    <property type="entry name" value="GH"/>
</dbReference>
<dbReference type="Gene3D" id="3.20.20.80">
    <property type="entry name" value="Glycosidases"/>
    <property type="match status" value="1"/>
</dbReference>
<dbReference type="SUPFAM" id="SSF51445">
    <property type="entry name" value="(Trans)glycosidases"/>
    <property type="match status" value="1"/>
</dbReference>
<organism evidence="1 2">
    <name type="scientific">Sphingobacterium multivorum</name>
    <dbReference type="NCBI Taxonomy" id="28454"/>
    <lineage>
        <taxon>Bacteria</taxon>
        <taxon>Pseudomonadati</taxon>
        <taxon>Bacteroidota</taxon>
        <taxon>Sphingobacteriia</taxon>
        <taxon>Sphingobacteriales</taxon>
        <taxon>Sphingobacteriaceae</taxon>
        <taxon>Sphingobacterium</taxon>
    </lineage>
</organism>
<proteinExistence type="predicted"/>
<name>A0A2X2IUG4_SPHMU</name>
<evidence type="ECO:0000313" key="1">
    <source>
        <dbReference type="EMBL" id="SPZ85902.1"/>
    </source>
</evidence>
<dbReference type="EMBL" id="UAUU01000008">
    <property type="protein sequence ID" value="SPZ85902.1"/>
    <property type="molecule type" value="Genomic_DNA"/>
</dbReference>
<evidence type="ECO:0008006" key="3">
    <source>
        <dbReference type="Google" id="ProtNLM"/>
    </source>
</evidence>
<protein>
    <recommendedName>
        <fullName evidence="3">Alpha-L-fucosidase</fullName>
    </recommendedName>
</protein>
<reference evidence="1 2" key="1">
    <citation type="submission" date="2018-06" db="EMBL/GenBank/DDBJ databases">
        <authorList>
            <consortium name="Pathogen Informatics"/>
            <person name="Doyle S."/>
        </authorList>
    </citation>
    <scope>NUCLEOTIDE SEQUENCE [LARGE SCALE GENOMIC DNA]</scope>
    <source>
        <strain evidence="1 2">NCTC11343</strain>
    </source>
</reference>